<dbReference type="GO" id="GO:0003700">
    <property type="term" value="F:DNA-binding transcription factor activity"/>
    <property type="evidence" value="ECO:0007669"/>
    <property type="project" value="InterPro"/>
</dbReference>
<dbReference type="EMBL" id="FNFF01000001">
    <property type="protein sequence ID" value="SDJ41128.1"/>
    <property type="molecule type" value="Genomic_DNA"/>
</dbReference>
<keyword evidence="7" id="KW-1185">Reference proteome</keyword>
<dbReference type="RefSeq" id="WP_093606776.1">
    <property type="nucleotide sequence ID" value="NZ_FNFF01000001.1"/>
</dbReference>
<dbReference type="InterPro" id="IPR009061">
    <property type="entry name" value="DNA-bd_dom_put_sf"/>
</dbReference>
<proteinExistence type="predicted"/>
<dbReference type="Gene3D" id="1.10.1660.10">
    <property type="match status" value="1"/>
</dbReference>
<feature type="domain" description="HTH merR-type" evidence="5">
    <location>
        <begin position="10"/>
        <end position="78"/>
    </location>
</feature>
<reference evidence="6 7" key="1">
    <citation type="submission" date="2016-10" db="EMBL/GenBank/DDBJ databases">
        <authorList>
            <person name="de Groot N.N."/>
        </authorList>
    </citation>
    <scope>NUCLEOTIDE SEQUENCE [LARGE SCALE GENOMIC DNA]</scope>
    <source>
        <strain evidence="6 7">CGMCC 4.5727</strain>
    </source>
</reference>
<dbReference type="SUPFAM" id="SSF46955">
    <property type="entry name" value="Putative DNA-binding domain"/>
    <property type="match status" value="1"/>
</dbReference>
<gene>
    <name evidence="6" type="ORF">SAMN05421806_101280</name>
</gene>
<keyword evidence="2" id="KW-0805">Transcription regulation</keyword>
<evidence type="ECO:0000256" key="2">
    <source>
        <dbReference type="ARBA" id="ARBA00023015"/>
    </source>
</evidence>
<evidence type="ECO:0000313" key="7">
    <source>
        <dbReference type="Proteomes" id="UP000199155"/>
    </source>
</evidence>
<dbReference type="OrthoDB" id="9802039at2"/>
<dbReference type="GO" id="GO:0003677">
    <property type="term" value="F:DNA binding"/>
    <property type="evidence" value="ECO:0007669"/>
    <property type="project" value="UniProtKB-KW"/>
</dbReference>
<evidence type="ECO:0000256" key="1">
    <source>
        <dbReference type="ARBA" id="ARBA00022491"/>
    </source>
</evidence>
<dbReference type="PANTHER" id="PTHR30204">
    <property type="entry name" value="REDOX-CYCLING DRUG-SENSING TRANSCRIPTIONAL ACTIVATOR SOXR"/>
    <property type="match status" value="1"/>
</dbReference>
<dbReference type="SMART" id="SM00422">
    <property type="entry name" value="HTH_MERR"/>
    <property type="match status" value="1"/>
</dbReference>
<keyword evidence="3 6" id="KW-0238">DNA-binding</keyword>
<dbReference type="STRING" id="417292.SAMN05421806_101280"/>
<dbReference type="InterPro" id="IPR047057">
    <property type="entry name" value="MerR_fam"/>
</dbReference>
<organism evidence="6 7">
    <name type="scientific">Streptomyces indicus</name>
    <dbReference type="NCBI Taxonomy" id="417292"/>
    <lineage>
        <taxon>Bacteria</taxon>
        <taxon>Bacillati</taxon>
        <taxon>Actinomycetota</taxon>
        <taxon>Actinomycetes</taxon>
        <taxon>Kitasatosporales</taxon>
        <taxon>Streptomycetaceae</taxon>
        <taxon>Streptomyces</taxon>
    </lineage>
</organism>
<sequence>MKSTPDHDEAYGIGELAAHYGLATHVLRHWESVGLLHPHRDTAGRRVYGHADRLRIGAILCAKDAGLSLAEIHTLTSAPAGPARRTLLRERRAALTAEIARLQAQLALVECGLNCPHEDLLTCTTFQAIVSDRAANGARPAPGRDGPVA</sequence>
<dbReference type="InterPro" id="IPR000551">
    <property type="entry name" value="MerR-type_HTH_dom"/>
</dbReference>
<dbReference type="Proteomes" id="UP000199155">
    <property type="component" value="Unassembled WGS sequence"/>
</dbReference>
<dbReference type="PROSITE" id="PS50937">
    <property type="entry name" value="HTH_MERR_2"/>
    <property type="match status" value="1"/>
</dbReference>
<dbReference type="CDD" id="cd00592">
    <property type="entry name" value="HTH_MerR-like"/>
    <property type="match status" value="1"/>
</dbReference>
<evidence type="ECO:0000256" key="3">
    <source>
        <dbReference type="ARBA" id="ARBA00023125"/>
    </source>
</evidence>
<keyword evidence="1" id="KW-0678">Repressor</keyword>
<evidence type="ECO:0000259" key="5">
    <source>
        <dbReference type="PROSITE" id="PS50937"/>
    </source>
</evidence>
<evidence type="ECO:0000313" key="6">
    <source>
        <dbReference type="EMBL" id="SDJ41128.1"/>
    </source>
</evidence>
<evidence type="ECO:0000256" key="4">
    <source>
        <dbReference type="ARBA" id="ARBA00023163"/>
    </source>
</evidence>
<accession>A0A1G8THY3</accession>
<dbReference type="Pfam" id="PF13411">
    <property type="entry name" value="MerR_1"/>
    <property type="match status" value="1"/>
</dbReference>
<dbReference type="PANTHER" id="PTHR30204:SF69">
    <property type="entry name" value="MERR-FAMILY TRANSCRIPTIONAL REGULATOR"/>
    <property type="match status" value="1"/>
</dbReference>
<dbReference type="AlphaFoldDB" id="A0A1G8THY3"/>
<keyword evidence="4" id="KW-0804">Transcription</keyword>
<protein>
    <submittedName>
        <fullName evidence="6">DNA-binding transcriptional regulator, MerR family</fullName>
    </submittedName>
</protein>
<name>A0A1G8THY3_9ACTN</name>